<dbReference type="CDD" id="cd07769">
    <property type="entry name" value="ASKHA_NBD_FGGY_GK"/>
    <property type="match status" value="1"/>
</dbReference>
<evidence type="ECO:0000256" key="2">
    <source>
        <dbReference type="ARBA" id="ARBA00009156"/>
    </source>
</evidence>
<dbReference type="InterPro" id="IPR000577">
    <property type="entry name" value="Carb_kinase_FGGY"/>
</dbReference>
<sequence length="491" mass="51531">MLLGIDQGTTGSTCLVFGLDGEVLGRAYREFSQSFPKPGWVEHDAAEILQVTLAVANEALTDAAVPVGGLTAVGITNQRETTVVWDPTTGEPLAPAIVWQDRRTAQRCDQLKAEGREPLIRERTGLVLDSYFTATKLEWMLANIEGLREKAEAGTAIAGTIDTWLIWNLTGEHATDPSNASRTLLYDIRTGQWDEELLDLFGIPAAMLPKVVPSVGVIGDVKPGLLGSHTAPVAGVLADQQAALFGQACFTPGETKATYGTGSFILMNAGRTAPAPVDGLLSTVAWGIGDRLDYALEGSIFVAGSAVQWLRDGLGLISSAAETEALAKSVDSTDGVHFVPALTGLGSPWWDPNARGTITGLTRGTTKAHLVRATLEGIAFQVADAVAALAGSAGHELTELRADGGATDNDWLMAFQADLLGVPVTVPEVSETTALGAALAAGIGVGALTLNDASQGRRVRITHEPRISTDQRRELTAGWHQALASARLGTS</sequence>
<dbReference type="FunFam" id="3.30.420.40:FF:000007">
    <property type="entry name" value="Glycerol kinase"/>
    <property type="match status" value="1"/>
</dbReference>
<comment type="catalytic activity">
    <reaction evidence="10">
        <text>glycerol + ATP = sn-glycerol 3-phosphate + ADP + H(+)</text>
        <dbReference type="Rhea" id="RHEA:21644"/>
        <dbReference type="ChEBI" id="CHEBI:15378"/>
        <dbReference type="ChEBI" id="CHEBI:17754"/>
        <dbReference type="ChEBI" id="CHEBI:30616"/>
        <dbReference type="ChEBI" id="CHEBI:57597"/>
        <dbReference type="ChEBI" id="CHEBI:456216"/>
        <dbReference type="EC" id="2.7.1.30"/>
    </reaction>
</comment>
<dbReference type="NCBIfam" id="TIGR01311">
    <property type="entry name" value="glycerol_kin"/>
    <property type="match status" value="1"/>
</dbReference>
<proteinExistence type="inferred from homology"/>
<keyword evidence="6" id="KW-0418">Kinase</keyword>
<dbReference type="GO" id="GO:0005829">
    <property type="term" value="C:cytosol"/>
    <property type="evidence" value="ECO:0007669"/>
    <property type="project" value="TreeGrafter"/>
</dbReference>
<keyword evidence="7" id="KW-0319">Glycerol metabolism</keyword>
<evidence type="ECO:0000256" key="7">
    <source>
        <dbReference type="ARBA" id="ARBA00022798"/>
    </source>
</evidence>
<dbReference type="SUPFAM" id="SSF53067">
    <property type="entry name" value="Actin-like ATPase domain"/>
    <property type="match status" value="2"/>
</dbReference>
<name>A0A6J7E2P5_9ZZZZ</name>
<dbReference type="InterPro" id="IPR018485">
    <property type="entry name" value="FGGY_C"/>
</dbReference>
<dbReference type="GO" id="GO:0004370">
    <property type="term" value="F:glycerol kinase activity"/>
    <property type="evidence" value="ECO:0007669"/>
    <property type="project" value="UniProtKB-EC"/>
</dbReference>
<dbReference type="FunFam" id="3.30.420.40:FF:000008">
    <property type="entry name" value="Glycerol kinase"/>
    <property type="match status" value="1"/>
</dbReference>
<evidence type="ECO:0000256" key="10">
    <source>
        <dbReference type="ARBA" id="ARBA00052101"/>
    </source>
</evidence>
<evidence type="ECO:0000256" key="1">
    <source>
        <dbReference type="ARBA" id="ARBA00005190"/>
    </source>
</evidence>
<evidence type="ECO:0000256" key="3">
    <source>
        <dbReference type="ARBA" id="ARBA00012099"/>
    </source>
</evidence>
<reference evidence="13" key="1">
    <citation type="submission" date="2020-05" db="EMBL/GenBank/DDBJ databases">
        <authorList>
            <person name="Chiriac C."/>
            <person name="Salcher M."/>
            <person name="Ghai R."/>
            <person name="Kavagutti S V."/>
        </authorList>
    </citation>
    <scope>NUCLEOTIDE SEQUENCE</scope>
</reference>
<dbReference type="Pfam" id="PF00370">
    <property type="entry name" value="FGGY_N"/>
    <property type="match status" value="1"/>
</dbReference>
<dbReference type="EC" id="2.7.1.30" evidence="3"/>
<keyword evidence="4" id="KW-0808">Transferase</keyword>
<dbReference type="PROSITE" id="PS00445">
    <property type="entry name" value="FGGY_KINASES_2"/>
    <property type="match status" value="1"/>
</dbReference>
<evidence type="ECO:0000256" key="8">
    <source>
        <dbReference type="ARBA" id="ARBA00022840"/>
    </source>
</evidence>
<organism evidence="13">
    <name type="scientific">freshwater metagenome</name>
    <dbReference type="NCBI Taxonomy" id="449393"/>
    <lineage>
        <taxon>unclassified sequences</taxon>
        <taxon>metagenomes</taxon>
        <taxon>ecological metagenomes</taxon>
    </lineage>
</organism>
<dbReference type="GO" id="GO:0005524">
    <property type="term" value="F:ATP binding"/>
    <property type="evidence" value="ECO:0007669"/>
    <property type="project" value="UniProtKB-KW"/>
</dbReference>
<dbReference type="Pfam" id="PF02782">
    <property type="entry name" value="FGGY_C"/>
    <property type="match status" value="1"/>
</dbReference>
<evidence type="ECO:0000256" key="4">
    <source>
        <dbReference type="ARBA" id="ARBA00022679"/>
    </source>
</evidence>
<evidence type="ECO:0000256" key="5">
    <source>
        <dbReference type="ARBA" id="ARBA00022741"/>
    </source>
</evidence>
<evidence type="ECO:0000259" key="12">
    <source>
        <dbReference type="Pfam" id="PF02782"/>
    </source>
</evidence>
<dbReference type="GO" id="GO:0019563">
    <property type="term" value="P:glycerol catabolic process"/>
    <property type="evidence" value="ECO:0007669"/>
    <property type="project" value="TreeGrafter"/>
</dbReference>
<gene>
    <name evidence="13" type="ORF">UFOPK3444_01036</name>
</gene>
<evidence type="ECO:0000256" key="6">
    <source>
        <dbReference type="ARBA" id="ARBA00022777"/>
    </source>
</evidence>
<keyword evidence="5" id="KW-0547">Nucleotide-binding</keyword>
<dbReference type="NCBIfam" id="NF000756">
    <property type="entry name" value="PRK00047.1"/>
    <property type="match status" value="1"/>
</dbReference>
<keyword evidence="8" id="KW-0067">ATP-binding</keyword>
<dbReference type="PANTHER" id="PTHR10196:SF69">
    <property type="entry name" value="GLYCEROL KINASE"/>
    <property type="match status" value="1"/>
</dbReference>
<dbReference type="AlphaFoldDB" id="A0A6J7E2P5"/>
<dbReference type="PANTHER" id="PTHR10196">
    <property type="entry name" value="SUGAR KINASE"/>
    <property type="match status" value="1"/>
</dbReference>
<comment type="similarity">
    <text evidence="2">Belongs to the FGGY kinase family.</text>
</comment>
<dbReference type="InterPro" id="IPR018483">
    <property type="entry name" value="Carb_kinase_FGGY_CS"/>
</dbReference>
<accession>A0A6J7E2P5</accession>
<feature type="domain" description="Carbohydrate kinase FGGY C-terminal" evidence="12">
    <location>
        <begin position="257"/>
        <end position="443"/>
    </location>
</feature>
<dbReference type="PIRSF" id="PIRSF000538">
    <property type="entry name" value="GlpK"/>
    <property type="match status" value="1"/>
</dbReference>
<protein>
    <recommendedName>
        <fullName evidence="3">glycerol kinase</fullName>
        <ecNumber evidence="3">2.7.1.30</ecNumber>
    </recommendedName>
    <alternativeName>
        <fullName evidence="9">ATP:glycerol 3-phosphotransferase</fullName>
    </alternativeName>
</protein>
<dbReference type="GO" id="GO:0006072">
    <property type="term" value="P:glycerol-3-phosphate metabolic process"/>
    <property type="evidence" value="ECO:0007669"/>
    <property type="project" value="InterPro"/>
</dbReference>
<evidence type="ECO:0000256" key="9">
    <source>
        <dbReference type="ARBA" id="ARBA00043149"/>
    </source>
</evidence>
<comment type="pathway">
    <text evidence="1">Polyol metabolism; glycerol degradation via glycerol kinase pathway; sn-glycerol 3-phosphate from glycerol: step 1/1.</text>
</comment>
<dbReference type="InterPro" id="IPR005999">
    <property type="entry name" value="Glycerol_kin"/>
</dbReference>
<dbReference type="Gene3D" id="3.30.420.40">
    <property type="match status" value="2"/>
</dbReference>
<evidence type="ECO:0000259" key="11">
    <source>
        <dbReference type="Pfam" id="PF00370"/>
    </source>
</evidence>
<dbReference type="InterPro" id="IPR018484">
    <property type="entry name" value="FGGY_N"/>
</dbReference>
<dbReference type="InterPro" id="IPR043129">
    <property type="entry name" value="ATPase_NBD"/>
</dbReference>
<feature type="domain" description="Carbohydrate kinase FGGY N-terminal" evidence="11">
    <location>
        <begin position="1"/>
        <end position="246"/>
    </location>
</feature>
<evidence type="ECO:0000313" key="13">
    <source>
        <dbReference type="EMBL" id="CAB4876288.1"/>
    </source>
</evidence>
<dbReference type="EMBL" id="CAFBLU010000015">
    <property type="protein sequence ID" value="CAB4876288.1"/>
    <property type="molecule type" value="Genomic_DNA"/>
</dbReference>